<dbReference type="PANTHER" id="PTHR42973:SF39">
    <property type="entry name" value="FAD-BINDING PCMH-TYPE DOMAIN-CONTAINING PROTEIN"/>
    <property type="match status" value="1"/>
</dbReference>
<proteinExistence type="inferred from homology"/>
<dbReference type="InterPro" id="IPR012951">
    <property type="entry name" value="BBE"/>
</dbReference>
<evidence type="ECO:0000256" key="3">
    <source>
        <dbReference type="ARBA" id="ARBA00022630"/>
    </source>
</evidence>
<dbReference type="GO" id="GO:0016491">
    <property type="term" value="F:oxidoreductase activity"/>
    <property type="evidence" value="ECO:0007669"/>
    <property type="project" value="UniProtKB-KW"/>
</dbReference>
<reference evidence="7 8" key="1">
    <citation type="submission" date="2019-12" db="EMBL/GenBank/DDBJ databases">
        <authorList>
            <person name="Huq M.A."/>
        </authorList>
    </citation>
    <scope>NUCLEOTIDE SEQUENCE [LARGE SCALE GENOMIC DNA]</scope>
    <source>
        <strain evidence="7 8">MAH-25</strain>
    </source>
</reference>
<dbReference type="InterPro" id="IPR050416">
    <property type="entry name" value="FAD-linked_Oxidoreductase"/>
</dbReference>
<dbReference type="PANTHER" id="PTHR42973">
    <property type="entry name" value="BINDING OXIDOREDUCTASE, PUTATIVE (AFU_ORTHOLOGUE AFUA_1G17690)-RELATED"/>
    <property type="match status" value="1"/>
</dbReference>
<dbReference type="Gene3D" id="3.30.465.10">
    <property type="match status" value="1"/>
</dbReference>
<keyword evidence="5" id="KW-0560">Oxidoreductase</keyword>
<comment type="caution">
    <text evidence="7">The sequence shown here is derived from an EMBL/GenBank/DDBJ whole genome shotgun (WGS) entry which is preliminary data.</text>
</comment>
<keyword evidence="4" id="KW-0274">FAD</keyword>
<evidence type="ECO:0000256" key="4">
    <source>
        <dbReference type="ARBA" id="ARBA00022827"/>
    </source>
</evidence>
<comment type="similarity">
    <text evidence="2">Belongs to the oxygen-dependent FAD-linked oxidoreductase family.</text>
</comment>
<feature type="domain" description="FAD-binding PCMH-type" evidence="6">
    <location>
        <begin position="51"/>
        <end position="221"/>
    </location>
</feature>
<keyword evidence="3" id="KW-0285">Flavoprotein</keyword>
<dbReference type="InterPro" id="IPR006093">
    <property type="entry name" value="Oxy_OxRdtase_FAD_BS"/>
</dbReference>
<dbReference type="InterPro" id="IPR016167">
    <property type="entry name" value="FAD-bd_PCMH_sub1"/>
</dbReference>
<dbReference type="PROSITE" id="PS00862">
    <property type="entry name" value="OX2_COVAL_FAD"/>
    <property type="match status" value="1"/>
</dbReference>
<comment type="cofactor">
    <cofactor evidence="1">
        <name>FAD</name>
        <dbReference type="ChEBI" id="CHEBI:57692"/>
    </cofactor>
</comment>
<evidence type="ECO:0000256" key="1">
    <source>
        <dbReference type="ARBA" id="ARBA00001974"/>
    </source>
</evidence>
<dbReference type="InterPro" id="IPR016169">
    <property type="entry name" value="FAD-bd_PCMH_sub2"/>
</dbReference>
<dbReference type="Gene3D" id="3.30.43.10">
    <property type="entry name" value="Uridine Diphospho-n-acetylenolpyruvylglucosamine Reductase, domain 2"/>
    <property type="match status" value="1"/>
</dbReference>
<dbReference type="Proteomes" id="UP000469385">
    <property type="component" value="Unassembled WGS sequence"/>
</dbReference>
<dbReference type="PROSITE" id="PS51387">
    <property type="entry name" value="FAD_PCMH"/>
    <property type="match status" value="1"/>
</dbReference>
<gene>
    <name evidence="7" type="ORF">GON04_07285</name>
</gene>
<evidence type="ECO:0000259" key="6">
    <source>
        <dbReference type="PROSITE" id="PS51387"/>
    </source>
</evidence>
<dbReference type="Pfam" id="PF08031">
    <property type="entry name" value="BBE"/>
    <property type="match status" value="1"/>
</dbReference>
<dbReference type="AlphaFoldDB" id="A0A6N8ITL6"/>
<dbReference type="InterPro" id="IPR006094">
    <property type="entry name" value="Oxid_FAD_bind_N"/>
</dbReference>
<dbReference type="Pfam" id="PF01565">
    <property type="entry name" value="FAD_binding_4"/>
    <property type="match status" value="1"/>
</dbReference>
<dbReference type="SUPFAM" id="SSF55103">
    <property type="entry name" value="FAD-linked oxidases, C-terminal domain"/>
    <property type="match status" value="1"/>
</dbReference>
<dbReference type="EMBL" id="WSEL01000003">
    <property type="protein sequence ID" value="MVQ29243.1"/>
    <property type="molecule type" value="Genomic_DNA"/>
</dbReference>
<evidence type="ECO:0000256" key="5">
    <source>
        <dbReference type="ARBA" id="ARBA00023002"/>
    </source>
</evidence>
<dbReference type="GO" id="GO:0071949">
    <property type="term" value="F:FAD binding"/>
    <property type="evidence" value="ECO:0007669"/>
    <property type="project" value="InterPro"/>
</dbReference>
<protein>
    <submittedName>
        <fullName evidence="7">FAD-binding protein</fullName>
    </submittedName>
</protein>
<dbReference type="RefSeq" id="WP_157397267.1">
    <property type="nucleotide sequence ID" value="NZ_WSEL01000003.1"/>
</dbReference>
<dbReference type="InterPro" id="IPR036318">
    <property type="entry name" value="FAD-bd_PCMH-like_sf"/>
</dbReference>
<sequence>MAKVTTRSGEQARVTISEDALTALRQAVRGRVALPGSEDYEQARTIWNGMIDRHPAIVVRCAGAADVRHAIQFARDSDLAIAVRGGGHNIAGDAVGEGGLQIDLSLMKSVRIDPARRIARVEPGATLGDFDREAQAFGLATPLGINSTTGVAGLTLGGGFGWLSRALGLTVDNLLSADVVTAAGDLVTASESENTDLFWGLRGGGGNFGVVTSFEFQLHPVGPTVLAGLVIHPLDAASEVLRFKREFVTKVPDQFVCWFVLRQAPPLPFLPPEWHGKEILALAICYHGDIAEGERLAKPLREFGHPIADIVGPMPYTAWQTVLDPLLTPGARNYWKSHDFATLSDGLIDVLVEHARRIPDGQTEIACAQLGGAVSRVPRNAMAYNHRDGQYVMNVHGRWSDAAKDDACIGWARGLWQAAVPFSTGSVYVNFLTQEEAGNRVRDAYGENYERLVALKNKYDPKNVFGVNRNILPTV</sequence>
<evidence type="ECO:0000256" key="2">
    <source>
        <dbReference type="ARBA" id="ARBA00005466"/>
    </source>
</evidence>
<dbReference type="InterPro" id="IPR016166">
    <property type="entry name" value="FAD-bd_PCMH"/>
</dbReference>
<evidence type="ECO:0000313" key="8">
    <source>
        <dbReference type="Proteomes" id="UP000469385"/>
    </source>
</evidence>
<accession>A0A6N8ITL6</accession>
<name>A0A6N8ITL6_9BURK</name>
<evidence type="ECO:0000313" key="7">
    <source>
        <dbReference type="EMBL" id="MVQ29243.1"/>
    </source>
</evidence>
<dbReference type="Gene3D" id="3.40.462.20">
    <property type="match status" value="1"/>
</dbReference>
<dbReference type="InterPro" id="IPR016164">
    <property type="entry name" value="FAD-linked_Oxase-like_C"/>
</dbReference>
<organism evidence="7 8">
    <name type="scientific">Ramlibacter pinisoli</name>
    <dbReference type="NCBI Taxonomy" id="2682844"/>
    <lineage>
        <taxon>Bacteria</taxon>
        <taxon>Pseudomonadati</taxon>
        <taxon>Pseudomonadota</taxon>
        <taxon>Betaproteobacteria</taxon>
        <taxon>Burkholderiales</taxon>
        <taxon>Comamonadaceae</taxon>
        <taxon>Ramlibacter</taxon>
    </lineage>
</organism>
<keyword evidence="8" id="KW-1185">Reference proteome</keyword>
<dbReference type="SUPFAM" id="SSF56176">
    <property type="entry name" value="FAD-binding/transporter-associated domain-like"/>
    <property type="match status" value="1"/>
</dbReference>